<evidence type="ECO:0000256" key="5">
    <source>
        <dbReference type="ARBA" id="ARBA00023273"/>
    </source>
</evidence>
<dbReference type="EMBL" id="CP045897">
    <property type="protein sequence ID" value="QQP50957.1"/>
    <property type="molecule type" value="Genomic_DNA"/>
</dbReference>
<evidence type="ECO:0000256" key="2">
    <source>
        <dbReference type="ARBA" id="ARBA00022490"/>
    </source>
</evidence>
<keyword evidence="4" id="KW-0206">Cytoskeleton</keyword>
<dbReference type="GO" id="GO:0036038">
    <property type="term" value="C:MKS complex"/>
    <property type="evidence" value="ECO:0007669"/>
    <property type="project" value="TreeGrafter"/>
</dbReference>
<dbReference type="OrthoDB" id="10263520at2759"/>
<organism evidence="6 7">
    <name type="scientific">Caligus rogercresseyi</name>
    <name type="common">Sea louse</name>
    <dbReference type="NCBI Taxonomy" id="217165"/>
    <lineage>
        <taxon>Eukaryota</taxon>
        <taxon>Metazoa</taxon>
        <taxon>Ecdysozoa</taxon>
        <taxon>Arthropoda</taxon>
        <taxon>Crustacea</taxon>
        <taxon>Multicrustacea</taxon>
        <taxon>Hexanauplia</taxon>
        <taxon>Copepoda</taxon>
        <taxon>Siphonostomatoida</taxon>
        <taxon>Caligidae</taxon>
        <taxon>Caligus</taxon>
    </lineage>
</organism>
<evidence type="ECO:0000313" key="6">
    <source>
        <dbReference type="EMBL" id="QQP50957.1"/>
    </source>
</evidence>
<keyword evidence="7" id="KW-1185">Reference proteome</keyword>
<feature type="non-terminal residue" evidence="6">
    <location>
        <position position="1"/>
    </location>
</feature>
<keyword evidence="3" id="KW-0970">Cilium biogenesis/degradation</keyword>
<dbReference type="Proteomes" id="UP000595437">
    <property type="component" value="Chromosome 8"/>
</dbReference>
<evidence type="ECO:0008006" key="8">
    <source>
        <dbReference type="Google" id="ProtNLM"/>
    </source>
</evidence>
<evidence type="ECO:0000256" key="3">
    <source>
        <dbReference type="ARBA" id="ARBA00022794"/>
    </source>
</evidence>
<comment type="subcellular location">
    <subcellularLocation>
        <location evidence="1">Cytoplasm</location>
        <location evidence="1">Cytoskeleton</location>
        <location evidence="1">Cilium basal body</location>
    </subcellularLocation>
</comment>
<dbReference type="AlphaFoldDB" id="A0A7T8HIZ0"/>
<name>A0A7T8HIZ0_CALRO</name>
<protein>
    <recommendedName>
        <fullName evidence="8">Meckel syndrome type 1 protein</fullName>
    </recommendedName>
</protein>
<evidence type="ECO:0000313" key="7">
    <source>
        <dbReference type="Proteomes" id="UP000595437"/>
    </source>
</evidence>
<dbReference type="PANTHER" id="PTHR12968:SF4">
    <property type="entry name" value="TECTONIC-LIKE COMPLEX MEMBER MKS1"/>
    <property type="match status" value="1"/>
</dbReference>
<reference evidence="7" key="1">
    <citation type="submission" date="2021-01" db="EMBL/GenBank/DDBJ databases">
        <title>Caligus Genome Assembly.</title>
        <authorList>
            <person name="Gallardo-Escarate C."/>
        </authorList>
    </citation>
    <scope>NUCLEOTIDE SEQUENCE [LARGE SCALE GENOMIC DNA]</scope>
</reference>
<proteinExistence type="predicted"/>
<feature type="non-terminal residue" evidence="6">
    <location>
        <position position="299"/>
    </location>
</feature>
<dbReference type="PANTHER" id="PTHR12968">
    <property type="entry name" value="B9 DOMAIN-CONTAINING"/>
    <property type="match status" value="1"/>
</dbReference>
<sequence>YTLEHISPCMKYEDQLKESLMMNQVLNTQANYRNSEIGKDFEHPGEEGEERIFRLMVNGEITSAVDYEYDNIFVHYFVEVPSGWKDYSKDSGHGMTPTCSTNSAGEASFCTLFSVDYGFDINRLDYYDFCEWPKLYIEVLSVDSWTRLRTEGYGILSVPFLPGCYELKVNTWRPLMSHHLKGRIGEMRRYFTGGTPELEDLTSSYGNASGSVLSRYGSKTISTGSVSVKLNVIHHSPTAFILKRKDGGKNRRLLLDRLASASLLHSVTSVIQEFGKARERIIRASKGIEEEEIEKIEDA</sequence>
<dbReference type="Pfam" id="PF07162">
    <property type="entry name" value="B9-C2"/>
    <property type="match status" value="1"/>
</dbReference>
<dbReference type="GO" id="GO:0060271">
    <property type="term" value="P:cilium assembly"/>
    <property type="evidence" value="ECO:0007669"/>
    <property type="project" value="TreeGrafter"/>
</dbReference>
<keyword evidence="2" id="KW-0963">Cytoplasm</keyword>
<keyword evidence="5" id="KW-0966">Cell projection</keyword>
<gene>
    <name evidence="6" type="ORF">FKW44_012136</name>
</gene>
<dbReference type="InterPro" id="IPR010796">
    <property type="entry name" value="C2_B9-type_dom"/>
</dbReference>
<dbReference type="PROSITE" id="PS51381">
    <property type="entry name" value="C2_B9"/>
    <property type="match status" value="1"/>
</dbReference>
<evidence type="ECO:0000256" key="4">
    <source>
        <dbReference type="ARBA" id="ARBA00023212"/>
    </source>
</evidence>
<evidence type="ECO:0000256" key="1">
    <source>
        <dbReference type="ARBA" id="ARBA00004120"/>
    </source>
</evidence>
<accession>A0A7T8HIZ0</accession>